<name>F2JVB1_MARM1</name>
<dbReference type="Proteomes" id="UP000001062">
    <property type="component" value="Chromosome"/>
</dbReference>
<gene>
    <name evidence="3" type="ordered locus">Marme_0063</name>
</gene>
<dbReference type="InterPro" id="IPR038404">
    <property type="entry name" value="TRAP_DctP_sf"/>
</dbReference>
<dbReference type="GO" id="GO:0030288">
    <property type="term" value="C:outer membrane-bounded periplasmic space"/>
    <property type="evidence" value="ECO:0007669"/>
    <property type="project" value="InterPro"/>
</dbReference>
<dbReference type="STRING" id="717774.Marme_0063"/>
<dbReference type="NCBIfam" id="TIGR00787">
    <property type="entry name" value="dctP"/>
    <property type="match status" value="1"/>
</dbReference>
<dbReference type="KEGG" id="mme:Marme_0063"/>
<dbReference type="EMBL" id="CP002583">
    <property type="protein sequence ID" value="ADZ89369.1"/>
    <property type="molecule type" value="Genomic_DNA"/>
</dbReference>
<dbReference type="CDD" id="cd13671">
    <property type="entry name" value="PBP2_TRAP_SBP_like_3"/>
    <property type="match status" value="1"/>
</dbReference>
<dbReference type="Gene3D" id="3.40.190.170">
    <property type="entry name" value="Bacterial extracellular solute-binding protein, family 7"/>
    <property type="match status" value="1"/>
</dbReference>
<dbReference type="InterPro" id="IPR018389">
    <property type="entry name" value="DctP_fam"/>
</dbReference>
<dbReference type="OrthoDB" id="8690069at2"/>
<dbReference type="Pfam" id="PF03480">
    <property type="entry name" value="DctP"/>
    <property type="match status" value="1"/>
</dbReference>
<evidence type="ECO:0000256" key="2">
    <source>
        <dbReference type="SAM" id="SignalP"/>
    </source>
</evidence>
<dbReference type="PATRIC" id="fig|717774.3.peg.66"/>
<accession>F2JVB1</accession>
<dbReference type="AlphaFoldDB" id="F2JVB1"/>
<dbReference type="InterPro" id="IPR004682">
    <property type="entry name" value="TRAP_DctP"/>
</dbReference>
<organism evidence="3 4">
    <name type="scientific">Marinomonas mediterranea (strain ATCC 700492 / JCM 21426 / NBRC 103028 / MMB-1)</name>
    <dbReference type="NCBI Taxonomy" id="717774"/>
    <lineage>
        <taxon>Bacteria</taxon>
        <taxon>Pseudomonadati</taxon>
        <taxon>Pseudomonadota</taxon>
        <taxon>Gammaproteobacteria</taxon>
        <taxon>Oceanospirillales</taxon>
        <taxon>Oceanospirillaceae</taxon>
        <taxon>Marinomonas</taxon>
    </lineage>
</organism>
<keyword evidence="1 2" id="KW-0732">Signal</keyword>
<evidence type="ECO:0000313" key="4">
    <source>
        <dbReference type="Proteomes" id="UP000001062"/>
    </source>
</evidence>
<protein>
    <submittedName>
        <fullName evidence="3">TRAP dicarboxylate transporter, DctP subunit</fullName>
    </submittedName>
</protein>
<feature type="chain" id="PRO_5003284285" evidence="2">
    <location>
        <begin position="30"/>
        <end position="330"/>
    </location>
</feature>
<dbReference type="NCBIfam" id="NF037995">
    <property type="entry name" value="TRAP_S1"/>
    <property type="match status" value="1"/>
</dbReference>
<feature type="signal peptide" evidence="2">
    <location>
        <begin position="1"/>
        <end position="29"/>
    </location>
</feature>
<dbReference type="eggNOG" id="COG1638">
    <property type="taxonomic scope" value="Bacteria"/>
</dbReference>
<dbReference type="PIRSF" id="PIRSF006470">
    <property type="entry name" value="DctB"/>
    <property type="match status" value="1"/>
</dbReference>
<reference evidence="3 4" key="1">
    <citation type="journal article" date="2012" name="Stand. Genomic Sci.">
        <title>Complete genome sequence of the melanogenic marine bacterium Marinomonas mediterranea type strain (MMB-1(T)).</title>
        <authorList>
            <person name="Lucas-Elio P."/>
            <person name="Goodwin L."/>
            <person name="Woyke T."/>
            <person name="Pitluck S."/>
            <person name="Nolan M."/>
            <person name="Kyrpides N.C."/>
            <person name="Detter J.C."/>
            <person name="Copeland A."/>
            <person name="Teshima H."/>
            <person name="Bruce D."/>
            <person name="Detter C."/>
            <person name="Tapia R."/>
            <person name="Han S."/>
            <person name="Land M.L."/>
            <person name="Ivanova N."/>
            <person name="Mikhailova N."/>
            <person name="Johnston A.W."/>
            <person name="Sanchez-Amat A."/>
        </authorList>
    </citation>
    <scope>NUCLEOTIDE SEQUENCE [LARGE SCALE GENOMIC DNA]</scope>
    <source>
        <strain evidence="4">ATCC 700492 / JCM 21426 / NBRC 103028 / MMB-1</strain>
    </source>
</reference>
<proteinExistence type="predicted"/>
<evidence type="ECO:0000313" key="3">
    <source>
        <dbReference type="EMBL" id="ADZ89369.1"/>
    </source>
</evidence>
<dbReference type="GO" id="GO:0055085">
    <property type="term" value="P:transmembrane transport"/>
    <property type="evidence" value="ECO:0007669"/>
    <property type="project" value="InterPro"/>
</dbReference>
<dbReference type="GO" id="GO:0030246">
    <property type="term" value="F:carbohydrate binding"/>
    <property type="evidence" value="ECO:0007669"/>
    <property type="project" value="TreeGrafter"/>
</dbReference>
<dbReference type="PANTHER" id="PTHR33376">
    <property type="match status" value="1"/>
</dbReference>
<dbReference type="RefSeq" id="WP_013659276.1">
    <property type="nucleotide sequence ID" value="NC_015276.1"/>
</dbReference>
<dbReference type="PANTHER" id="PTHR33376:SF2">
    <property type="entry name" value="DICARBOXYLATE-BINDING PERIPLASMIC PROTEIN"/>
    <property type="match status" value="1"/>
</dbReference>
<evidence type="ECO:0000256" key="1">
    <source>
        <dbReference type="ARBA" id="ARBA00022729"/>
    </source>
</evidence>
<keyword evidence="4" id="KW-1185">Reference proteome</keyword>
<dbReference type="HOGENOM" id="CLU_036176_4_0_6"/>
<sequence precursor="true">MIKKTVIQKVSGAILVAATAAAVSTSANAEWKGWNIHNPGYPVTTALESFIDDVEAKTDGRVAGRVYNGAVLGNQADSIQMLQIGAIQFAEFNLGPIGAIVPEANVVSLPFIFKSVDHMHRVMDGPVGDELSAAMEKHGIKSLAWYDSGARSFYNTEKPIEAPSDLDGMKFRVMNNELYVGMVEALGGNATPMAYAEIYQSLKTGVVDGAENNWPSYESSNHFEVAGYYSLTEHLILPECVCVSVGAWNQLSADDQVIVKKAARESAELQRKLWAERDKSSREKVLASGVVFNEISNKAPFQNAMKVVYEKAFQDNPTLKPLVEKIQSVD</sequence>